<accession>A0A921R2N8</accession>
<comment type="caution">
    <text evidence="3">The sequence shown here is derived from an EMBL/GenBank/DDBJ whole genome shotgun (WGS) entry which is preliminary data.</text>
</comment>
<evidence type="ECO:0000313" key="3">
    <source>
        <dbReference type="EMBL" id="KAG0532038.1"/>
    </source>
</evidence>
<dbReference type="PANTHER" id="PTHR31414:SF7">
    <property type="match status" value="1"/>
</dbReference>
<dbReference type="AlphaFoldDB" id="A0A921R2N8"/>
<evidence type="ECO:0000256" key="2">
    <source>
        <dbReference type="SAM" id="SignalP"/>
    </source>
</evidence>
<dbReference type="InterPro" id="IPR040283">
    <property type="entry name" value="DDB_G0292058-like"/>
</dbReference>
<dbReference type="Proteomes" id="UP000807115">
    <property type="component" value="Chromosome 4"/>
</dbReference>
<dbReference type="PANTHER" id="PTHR31414">
    <property type="entry name" value="TRANSMEMBRANE PROTEIN DDB_G0292058"/>
    <property type="match status" value="1"/>
</dbReference>
<feature type="transmembrane region" description="Helical" evidence="1">
    <location>
        <begin position="124"/>
        <end position="148"/>
    </location>
</feature>
<keyword evidence="2" id="KW-0732">Signal</keyword>
<feature type="chain" id="PRO_5037366670" evidence="2">
    <location>
        <begin position="27"/>
        <end position="552"/>
    </location>
</feature>
<feature type="transmembrane region" description="Helical" evidence="1">
    <location>
        <begin position="239"/>
        <end position="259"/>
    </location>
</feature>
<reference evidence="3" key="2">
    <citation type="submission" date="2020-10" db="EMBL/GenBank/DDBJ databases">
        <authorList>
            <person name="Cooper E.A."/>
            <person name="Brenton Z.W."/>
            <person name="Flinn B.S."/>
            <person name="Jenkins J."/>
            <person name="Shu S."/>
            <person name="Flowers D."/>
            <person name="Luo F."/>
            <person name="Wang Y."/>
            <person name="Xia P."/>
            <person name="Barry K."/>
            <person name="Daum C."/>
            <person name="Lipzen A."/>
            <person name="Yoshinaga Y."/>
            <person name="Schmutz J."/>
            <person name="Saski C."/>
            <person name="Vermerris W."/>
            <person name="Kresovich S."/>
        </authorList>
    </citation>
    <scope>NUCLEOTIDE SEQUENCE</scope>
</reference>
<keyword evidence="1" id="KW-0472">Membrane</keyword>
<keyword evidence="1" id="KW-1133">Transmembrane helix</keyword>
<keyword evidence="1" id="KW-0812">Transmembrane</keyword>
<feature type="signal peptide" evidence="2">
    <location>
        <begin position="1"/>
        <end position="26"/>
    </location>
</feature>
<organism evidence="3 4">
    <name type="scientific">Sorghum bicolor</name>
    <name type="common">Sorghum</name>
    <name type="synonym">Sorghum vulgare</name>
    <dbReference type="NCBI Taxonomy" id="4558"/>
    <lineage>
        <taxon>Eukaryota</taxon>
        <taxon>Viridiplantae</taxon>
        <taxon>Streptophyta</taxon>
        <taxon>Embryophyta</taxon>
        <taxon>Tracheophyta</taxon>
        <taxon>Spermatophyta</taxon>
        <taxon>Magnoliopsida</taxon>
        <taxon>Liliopsida</taxon>
        <taxon>Poales</taxon>
        <taxon>Poaceae</taxon>
        <taxon>PACMAD clade</taxon>
        <taxon>Panicoideae</taxon>
        <taxon>Andropogonodae</taxon>
        <taxon>Andropogoneae</taxon>
        <taxon>Sorghinae</taxon>
        <taxon>Sorghum</taxon>
    </lineage>
</organism>
<gene>
    <name evidence="3" type="ORF">BDA96_04G073400</name>
</gene>
<feature type="transmembrane region" description="Helical" evidence="1">
    <location>
        <begin position="85"/>
        <end position="112"/>
    </location>
</feature>
<evidence type="ECO:0000256" key="1">
    <source>
        <dbReference type="SAM" id="Phobius"/>
    </source>
</evidence>
<reference evidence="3" key="1">
    <citation type="journal article" date="2019" name="BMC Genomics">
        <title>A new reference genome for Sorghum bicolor reveals high levels of sequence similarity between sweet and grain genotypes: implications for the genetics of sugar metabolism.</title>
        <authorList>
            <person name="Cooper E.A."/>
            <person name="Brenton Z.W."/>
            <person name="Flinn B.S."/>
            <person name="Jenkins J."/>
            <person name="Shu S."/>
            <person name="Flowers D."/>
            <person name="Luo F."/>
            <person name="Wang Y."/>
            <person name="Xia P."/>
            <person name="Barry K."/>
            <person name="Daum C."/>
            <person name="Lipzen A."/>
            <person name="Yoshinaga Y."/>
            <person name="Schmutz J."/>
            <person name="Saski C."/>
            <person name="Vermerris W."/>
            <person name="Kresovich S."/>
        </authorList>
    </citation>
    <scope>NUCLEOTIDE SEQUENCE</scope>
</reference>
<sequence>MAVAVAARRATLLVLIFLVSAAGASASATAAAAAPGPGANSTSFLLAAEQTQRKDPLEGLRYYTGGWNISDEHYWASVGFTAAPVFAAAGVWFVLFGIGLFIAGCCFCCCPGGGAGAGDTYSRACLFVSLVLLLVVTALAAVGCAVLYDGQGRFHGSTAATVDYVVRQSGDTVATLRGFTGFLETAKAAGVGPITLPDDVKGRIDDVVRKVGAASDELAARTSSNAAKIRAALETVRKVLIVVSAAMLILAFLGLVFSLCGLESIVYVLVFLGWILVAGTFVLCGTFLLLHNVVGDTCVAMGEWVQHPQARTALDDILPCVDTAAANEALDRSKEVNYQLVAVLNAALTNVSNRDFPPQAPPPINYNQSGPAVPLLCNPYTADLRDRACAPGELPLDAAAARQAWRRYVCRTAASASADDGASAAAAEVCATTGRVTPSMYEQLAGAADVSYGLYHYGPALVALADCTFVRETFRSIGEDHCPGLSRYSGQVFRGLLAAAVAVMLAVLLWVVHSRERRRRSEAKEILLLASSPYKFPVEERAFLKSPARPFM</sequence>
<evidence type="ECO:0000313" key="4">
    <source>
        <dbReference type="Proteomes" id="UP000807115"/>
    </source>
</evidence>
<feature type="transmembrane region" description="Helical" evidence="1">
    <location>
        <begin position="266"/>
        <end position="290"/>
    </location>
</feature>
<protein>
    <submittedName>
        <fullName evidence="3">Uncharacterized protein</fullName>
    </submittedName>
</protein>
<proteinExistence type="predicted"/>
<feature type="transmembrane region" description="Helical" evidence="1">
    <location>
        <begin position="492"/>
        <end position="512"/>
    </location>
</feature>
<name>A0A921R2N8_SORBI</name>
<dbReference type="EMBL" id="CM027683">
    <property type="protein sequence ID" value="KAG0532038.1"/>
    <property type="molecule type" value="Genomic_DNA"/>
</dbReference>